<dbReference type="EMBL" id="BAABHK010000001">
    <property type="protein sequence ID" value="GAA4621579.1"/>
    <property type="molecule type" value="Genomic_DNA"/>
</dbReference>
<dbReference type="InterPro" id="IPR000422">
    <property type="entry name" value="DHBP_synthase_RibB"/>
</dbReference>
<organism evidence="4 5">
    <name type="scientific">Actinoallomurus vinaceus</name>
    <dbReference type="NCBI Taxonomy" id="1080074"/>
    <lineage>
        <taxon>Bacteria</taxon>
        <taxon>Bacillati</taxon>
        <taxon>Actinomycetota</taxon>
        <taxon>Actinomycetes</taxon>
        <taxon>Streptosporangiales</taxon>
        <taxon>Thermomonosporaceae</taxon>
        <taxon>Actinoallomurus</taxon>
    </lineage>
</organism>
<reference evidence="5" key="1">
    <citation type="journal article" date="2019" name="Int. J. Syst. Evol. Microbiol.">
        <title>The Global Catalogue of Microorganisms (GCM) 10K type strain sequencing project: providing services to taxonomists for standard genome sequencing and annotation.</title>
        <authorList>
            <consortium name="The Broad Institute Genomics Platform"/>
            <consortium name="The Broad Institute Genome Sequencing Center for Infectious Disease"/>
            <person name="Wu L."/>
            <person name="Ma J."/>
        </authorList>
    </citation>
    <scope>NUCLEOTIDE SEQUENCE [LARGE SCALE GENOMIC DNA]</scope>
    <source>
        <strain evidence="5">JCM 17939</strain>
    </source>
</reference>
<comment type="function">
    <text evidence="1">Catalyzes the conversion of D-ribulose 5-phosphate to formate and 3,4-dihydroxy-2-butanone 4-phosphate.</text>
</comment>
<keyword evidence="5" id="KW-1185">Reference proteome</keyword>
<gene>
    <name evidence="4" type="ORF">GCM10023196_010380</name>
</gene>
<dbReference type="RefSeq" id="WP_345429437.1">
    <property type="nucleotide sequence ID" value="NZ_BAABHK010000001.1"/>
</dbReference>
<name>A0ABP8U4W4_9ACTN</name>
<dbReference type="Gene3D" id="3.90.870.10">
    <property type="entry name" value="DHBP synthase"/>
    <property type="match status" value="1"/>
</dbReference>
<dbReference type="Proteomes" id="UP001501442">
    <property type="component" value="Unassembled WGS sequence"/>
</dbReference>
<evidence type="ECO:0000256" key="3">
    <source>
        <dbReference type="ARBA" id="ARBA00012153"/>
    </source>
</evidence>
<accession>A0ABP8U4W4</accession>
<evidence type="ECO:0000256" key="2">
    <source>
        <dbReference type="ARBA" id="ARBA00004904"/>
    </source>
</evidence>
<proteinExistence type="predicted"/>
<dbReference type="InterPro" id="IPR017945">
    <property type="entry name" value="DHBP_synth_RibB-like_a/b_dom"/>
</dbReference>
<dbReference type="Pfam" id="PF00926">
    <property type="entry name" value="DHBP_synthase"/>
    <property type="match status" value="1"/>
</dbReference>
<dbReference type="SUPFAM" id="SSF55821">
    <property type="entry name" value="YrdC/RibB"/>
    <property type="match status" value="1"/>
</dbReference>
<protein>
    <recommendedName>
        <fullName evidence="3">3,4-dihydroxy-2-butanone-4-phosphate synthase</fullName>
        <ecNumber evidence="3">4.1.99.12</ecNumber>
    </recommendedName>
</protein>
<evidence type="ECO:0000313" key="4">
    <source>
        <dbReference type="EMBL" id="GAA4621579.1"/>
    </source>
</evidence>
<evidence type="ECO:0000313" key="5">
    <source>
        <dbReference type="Proteomes" id="UP001501442"/>
    </source>
</evidence>
<sequence length="39" mass="4327">MCCEVMNPDGTMAKAADLEIFALRWGLPLLDVADLARYL</sequence>
<comment type="caution">
    <text evidence="4">The sequence shown here is derived from an EMBL/GenBank/DDBJ whole genome shotgun (WGS) entry which is preliminary data.</text>
</comment>
<comment type="pathway">
    <text evidence="2">Cofactor biosynthesis; riboflavin biosynthesis; 2-hydroxy-3-oxobutyl phosphate from D-ribulose 5-phosphate: step 1/1.</text>
</comment>
<dbReference type="EC" id="4.1.99.12" evidence="3"/>
<evidence type="ECO:0000256" key="1">
    <source>
        <dbReference type="ARBA" id="ARBA00002284"/>
    </source>
</evidence>